<dbReference type="Pfam" id="PF00892">
    <property type="entry name" value="EamA"/>
    <property type="match status" value="2"/>
</dbReference>
<dbReference type="InterPro" id="IPR000620">
    <property type="entry name" value="EamA_dom"/>
</dbReference>
<dbReference type="PANTHER" id="PTHR22911:SF76">
    <property type="entry name" value="EAMA DOMAIN-CONTAINING PROTEIN"/>
    <property type="match status" value="1"/>
</dbReference>
<evidence type="ECO:0000256" key="1">
    <source>
        <dbReference type="SAM" id="Phobius"/>
    </source>
</evidence>
<proteinExistence type="predicted"/>
<dbReference type="EMBL" id="VFSU01000016">
    <property type="protein sequence ID" value="TPE62866.1"/>
    <property type="molecule type" value="Genomic_DNA"/>
</dbReference>
<keyword evidence="1" id="KW-0812">Transmembrane</keyword>
<dbReference type="InterPro" id="IPR037185">
    <property type="entry name" value="EmrE-like"/>
</dbReference>
<reference evidence="3 4" key="1">
    <citation type="submission" date="2019-06" db="EMBL/GenBank/DDBJ databases">
        <authorList>
            <person name="Lee I."/>
            <person name="Jang G.I."/>
            <person name="Hwang C.Y."/>
        </authorList>
    </citation>
    <scope>NUCLEOTIDE SEQUENCE [LARGE SCALE GENOMIC DNA]</scope>
    <source>
        <strain evidence="3 4">PAMC 28131</strain>
    </source>
</reference>
<comment type="caution">
    <text evidence="3">The sequence shown here is derived from an EMBL/GenBank/DDBJ whole genome shotgun (WGS) entry which is preliminary data.</text>
</comment>
<accession>A0A501XQN2</accession>
<dbReference type="PANTHER" id="PTHR22911">
    <property type="entry name" value="ACYL-MALONYL CONDENSING ENZYME-RELATED"/>
    <property type="match status" value="1"/>
</dbReference>
<sequence>MPSAPSSLDFPAARSRTWPFVALILGSACLAFGPMLVRLSDVSALSSAFWRMGLALPVLTLVAVLARRREVAPLAVRALPWGLTLAAGAMFAADLAAWHMGIHRTTVANATLFGNGAAFMLAGWAMLAGWERPERQKLMALGMALAGTLLLLGASAELSPRHLAGDLLCLLAAGFYAGYLIVVMRLRGQLPTATLLAMSTGFSALLLLPVALLGPGAFWPGDWRPLLALAVTSQLVGQGLLVFATGSLPAAVIGVGLLVQPLLAATIGWLVFGETMGPLELLGAAIICAALVLVRR</sequence>
<dbReference type="AlphaFoldDB" id="A0A501XQN2"/>
<keyword evidence="1" id="KW-1133">Transmembrane helix</keyword>
<feature type="transmembrane region" description="Helical" evidence="1">
    <location>
        <begin position="20"/>
        <end position="37"/>
    </location>
</feature>
<keyword evidence="4" id="KW-1185">Reference proteome</keyword>
<evidence type="ECO:0000313" key="4">
    <source>
        <dbReference type="Proteomes" id="UP000319897"/>
    </source>
</evidence>
<evidence type="ECO:0000313" key="3">
    <source>
        <dbReference type="EMBL" id="TPE62866.1"/>
    </source>
</evidence>
<feature type="transmembrane region" description="Helical" evidence="1">
    <location>
        <begin position="78"/>
        <end position="100"/>
    </location>
</feature>
<dbReference type="RefSeq" id="WP_140927305.1">
    <property type="nucleotide sequence ID" value="NZ_VFSU01000016.1"/>
</dbReference>
<dbReference type="SUPFAM" id="SSF103481">
    <property type="entry name" value="Multidrug resistance efflux transporter EmrE"/>
    <property type="match status" value="2"/>
</dbReference>
<feature type="domain" description="EamA" evidence="2">
    <location>
        <begin position="21"/>
        <end position="152"/>
    </location>
</feature>
<feature type="transmembrane region" description="Helical" evidence="1">
    <location>
        <begin position="138"/>
        <end position="156"/>
    </location>
</feature>
<name>A0A501XQN2_9SPHN</name>
<dbReference type="OrthoDB" id="8770617at2"/>
<feature type="transmembrane region" description="Helical" evidence="1">
    <location>
        <begin position="278"/>
        <end position="294"/>
    </location>
</feature>
<keyword evidence="1" id="KW-0472">Membrane</keyword>
<dbReference type="Proteomes" id="UP000319897">
    <property type="component" value="Unassembled WGS sequence"/>
</dbReference>
<feature type="transmembrane region" description="Helical" evidence="1">
    <location>
        <begin position="225"/>
        <end position="244"/>
    </location>
</feature>
<feature type="transmembrane region" description="Helical" evidence="1">
    <location>
        <begin position="49"/>
        <end position="66"/>
    </location>
</feature>
<feature type="transmembrane region" description="Helical" evidence="1">
    <location>
        <begin position="106"/>
        <end position="126"/>
    </location>
</feature>
<gene>
    <name evidence="3" type="ORF">FJQ54_04920</name>
</gene>
<feature type="domain" description="EamA" evidence="2">
    <location>
        <begin position="164"/>
        <end position="294"/>
    </location>
</feature>
<protein>
    <submittedName>
        <fullName evidence="3">DMT family transporter</fullName>
    </submittedName>
</protein>
<dbReference type="GO" id="GO:0016020">
    <property type="term" value="C:membrane"/>
    <property type="evidence" value="ECO:0007669"/>
    <property type="project" value="InterPro"/>
</dbReference>
<evidence type="ECO:0000259" key="2">
    <source>
        <dbReference type="Pfam" id="PF00892"/>
    </source>
</evidence>
<feature type="transmembrane region" description="Helical" evidence="1">
    <location>
        <begin position="162"/>
        <end position="183"/>
    </location>
</feature>
<feature type="transmembrane region" description="Helical" evidence="1">
    <location>
        <begin position="251"/>
        <end position="272"/>
    </location>
</feature>
<organism evidence="3 4">
    <name type="scientific">Sandaracinobacter neustonicus</name>
    <dbReference type="NCBI Taxonomy" id="1715348"/>
    <lineage>
        <taxon>Bacteria</taxon>
        <taxon>Pseudomonadati</taxon>
        <taxon>Pseudomonadota</taxon>
        <taxon>Alphaproteobacteria</taxon>
        <taxon>Sphingomonadales</taxon>
        <taxon>Sphingosinicellaceae</taxon>
        <taxon>Sandaracinobacter</taxon>
    </lineage>
</organism>
<feature type="transmembrane region" description="Helical" evidence="1">
    <location>
        <begin position="195"/>
        <end position="219"/>
    </location>
</feature>